<dbReference type="RefSeq" id="WP_088274831.1">
    <property type="nucleotide sequence ID" value="NZ_FNVE01000004.1"/>
</dbReference>
<accession>A0AAQ1JPW2</accession>
<dbReference type="InterPro" id="IPR045335">
    <property type="entry name" value="FtsQ_C_sf"/>
</dbReference>
<evidence type="ECO:0000256" key="1">
    <source>
        <dbReference type="ARBA" id="ARBA00004370"/>
    </source>
</evidence>
<dbReference type="Pfam" id="PF08478">
    <property type="entry name" value="POTRA_1"/>
    <property type="match status" value="1"/>
</dbReference>
<comment type="caution">
    <text evidence="12">The sequence shown here is derived from an EMBL/GenBank/DDBJ whole genome shotgun (WGS) entry which is preliminary data.</text>
</comment>
<dbReference type="InterPro" id="IPR013685">
    <property type="entry name" value="POTRA_FtsQ_type"/>
</dbReference>
<keyword evidence="3 9" id="KW-0997">Cell inner membrane</keyword>
<evidence type="ECO:0000256" key="5">
    <source>
        <dbReference type="ARBA" id="ARBA00022692"/>
    </source>
</evidence>
<reference evidence="12 13" key="1">
    <citation type="submission" date="2016-10" db="EMBL/GenBank/DDBJ databases">
        <authorList>
            <person name="Varghese N."/>
            <person name="Submissions S."/>
        </authorList>
    </citation>
    <scope>NUCLEOTIDE SEQUENCE [LARGE SCALE GENOMIC DNA]</scope>
    <source>
        <strain evidence="12 13">CECT 8317</strain>
    </source>
</reference>
<evidence type="ECO:0000256" key="4">
    <source>
        <dbReference type="ARBA" id="ARBA00022618"/>
    </source>
</evidence>
<dbReference type="InterPro" id="IPR034746">
    <property type="entry name" value="POTRA"/>
</dbReference>
<dbReference type="GO" id="GO:0090529">
    <property type="term" value="P:cell septum assembly"/>
    <property type="evidence" value="ECO:0007669"/>
    <property type="project" value="InterPro"/>
</dbReference>
<keyword evidence="13" id="KW-1185">Reference proteome</keyword>
<keyword evidence="7 9" id="KW-0472">Membrane</keyword>
<evidence type="ECO:0000313" key="12">
    <source>
        <dbReference type="EMBL" id="SEG18521.1"/>
    </source>
</evidence>
<dbReference type="HAMAP" id="MF_00911">
    <property type="entry name" value="FtsQ_subfam"/>
    <property type="match status" value="1"/>
</dbReference>
<proteinExistence type="inferred from homology"/>
<dbReference type="PANTHER" id="PTHR35851:SF1">
    <property type="entry name" value="CELL DIVISION PROTEIN FTSQ"/>
    <property type="match status" value="1"/>
</dbReference>
<feature type="region of interest" description="Disordered" evidence="10">
    <location>
        <begin position="1"/>
        <end position="27"/>
    </location>
</feature>
<evidence type="ECO:0000256" key="2">
    <source>
        <dbReference type="ARBA" id="ARBA00022475"/>
    </source>
</evidence>
<keyword evidence="4 9" id="KW-0132">Cell division</keyword>
<dbReference type="Gene3D" id="3.10.20.310">
    <property type="entry name" value="membrane protein fhac"/>
    <property type="match status" value="1"/>
</dbReference>
<evidence type="ECO:0000256" key="9">
    <source>
        <dbReference type="HAMAP-Rule" id="MF_00911"/>
    </source>
</evidence>
<gene>
    <name evidence="9" type="primary">ftsQ</name>
    <name evidence="12" type="ORF">SAMN05216586_10424</name>
</gene>
<comment type="similarity">
    <text evidence="9">Belongs to the FtsQ/DivIB family. FtsQ subfamily.</text>
</comment>
<dbReference type="GO" id="GO:0043093">
    <property type="term" value="P:FtsZ-dependent cytokinesis"/>
    <property type="evidence" value="ECO:0007669"/>
    <property type="project" value="UniProtKB-UniRule"/>
</dbReference>
<dbReference type="Pfam" id="PF03799">
    <property type="entry name" value="FtsQ_DivIB_C"/>
    <property type="match status" value="1"/>
</dbReference>
<dbReference type="GO" id="GO:0032153">
    <property type="term" value="C:cell division site"/>
    <property type="evidence" value="ECO:0007669"/>
    <property type="project" value="UniProtKB-UniRule"/>
</dbReference>
<name>A0AAQ1JPW2_9GAMM</name>
<dbReference type="InterPro" id="IPR026579">
    <property type="entry name" value="FtsQ"/>
</dbReference>
<keyword evidence="5 9" id="KW-0812">Transmembrane</keyword>
<evidence type="ECO:0000256" key="8">
    <source>
        <dbReference type="ARBA" id="ARBA00023306"/>
    </source>
</evidence>
<dbReference type="PROSITE" id="PS51779">
    <property type="entry name" value="POTRA"/>
    <property type="match status" value="1"/>
</dbReference>
<evidence type="ECO:0000256" key="7">
    <source>
        <dbReference type="ARBA" id="ARBA00023136"/>
    </source>
</evidence>
<dbReference type="Gene3D" id="3.40.50.11690">
    <property type="entry name" value="Cell division protein FtsQ/DivIB"/>
    <property type="match status" value="1"/>
</dbReference>
<evidence type="ECO:0000256" key="3">
    <source>
        <dbReference type="ARBA" id="ARBA00022519"/>
    </source>
</evidence>
<dbReference type="EMBL" id="FNVE01000004">
    <property type="protein sequence ID" value="SEG18521.1"/>
    <property type="molecule type" value="Genomic_DNA"/>
</dbReference>
<evidence type="ECO:0000256" key="10">
    <source>
        <dbReference type="SAM" id="MobiDB-lite"/>
    </source>
</evidence>
<dbReference type="InterPro" id="IPR005548">
    <property type="entry name" value="Cell_div_FtsQ/DivIB_C"/>
</dbReference>
<keyword evidence="2 9" id="KW-1003">Cell membrane</keyword>
<evidence type="ECO:0000259" key="11">
    <source>
        <dbReference type="PROSITE" id="PS51779"/>
    </source>
</evidence>
<comment type="subunit">
    <text evidence="9">Part of a complex composed of FtsB, FtsL and FtsQ.</text>
</comment>
<evidence type="ECO:0000256" key="6">
    <source>
        <dbReference type="ARBA" id="ARBA00022989"/>
    </source>
</evidence>
<dbReference type="AlphaFoldDB" id="A0AAQ1JPW2"/>
<comment type="function">
    <text evidence="9">Essential cell division protein. May link together the upstream cell division proteins, which are predominantly cytoplasmic, with the downstream cell division proteins, which are predominantly periplasmic. May control correct divisome assembly.</text>
</comment>
<evidence type="ECO:0000313" key="13">
    <source>
        <dbReference type="Proteomes" id="UP000243518"/>
    </source>
</evidence>
<keyword evidence="6 9" id="KW-1133">Transmembrane helix</keyword>
<protein>
    <recommendedName>
        <fullName evidence="9">Cell division protein FtsQ</fullName>
    </recommendedName>
</protein>
<comment type="subcellular location">
    <subcellularLocation>
        <location evidence="9">Cell inner membrane</location>
        <topology evidence="9">Single-pass type II membrane protein</topology>
    </subcellularLocation>
    <subcellularLocation>
        <location evidence="1">Membrane</location>
    </subcellularLocation>
    <text evidence="9">Localizes to the division septum.</text>
</comment>
<feature type="transmembrane region" description="Helical" evidence="9">
    <location>
        <begin position="54"/>
        <end position="71"/>
    </location>
</feature>
<feature type="domain" description="POTRA" evidence="11">
    <location>
        <begin position="80"/>
        <end position="149"/>
    </location>
</feature>
<dbReference type="GO" id="GO:0005886">
    <property type="term" value="C:plasma membrane"/>
    <property type="evidence" value="ECO:0007669"/>
    <property type="project" value="UniProtKB-SubCell"/>
</dbReference>
<keyword evidence="8 9" id="KW-0131">Cell cycle</keyword>
<dbReference type="Proteomes" id="UP000243518">
    <property type="component" value="Unassembled WGS sequence"/>
</dbReference>
<organism evidence="12 13">
    <name type="scientific">Halopseudomonas aestusnigri</name>
    <dbReference type="NCBI Taxonomy" id="857252"/>
    <lineage>
        <taxon>Bacteria</taxon>
        <taxon>Pseudomonadati</taxon>
        <taxon>Pseudomonadota</taxon>
        <taxon>Gammaproteobacteria</taxon>
        <taxon>Pseudomonadales</taxon>
        <taxon>Pseudomonadaceae</taxon>
        <taxon>Halopseudomonas</taxon>
    </lineage>
</organism>
<sequence>MQAIRDTRNTAPLSRRKAGGRGAVRVAPAQPRQLPRLRLPRPDLGGLIGRAQHLLWPLLLVALGMGLYELGSRLMPLADRPIALVSVEGELQYIDRDAVQQVIQPYLSDSFLGIDLAGLHADLLAMPWVADASVRRVWPDKLVIALDEQLPVARWGDKALLNNEGKAFEPQEIARFSELPQLNGPERSKRKVMRQYQQFSSLLRPQGMVVSKLELRDRGSWFLTTDDGMELLLGRDNLVDKMQRFMTIEQLMLSDRRELIARVDLRYSNGMAVAWRDVGEAEKAAE</sequence>
<dbReference type="PANTHER" id="PTHR35851">
    <property type="entry name" value="CELL DIVISION PROTEIN FTSQ"/>
    <property type="match status" value="1"/>
</dbReference>